<evidence type="ECO:0000256" key="7">
    <source>
        <dbReference type="RuleBase" id="RU003707"/>
    </source>
</evidence>
<dbReference type="Gene3D" id="1.10.12.10">
    <property type="entry name" value="Lyase 2-enoyl-coa Hydratase, Chain A, domain 2"/>
    <property type="match status" value="1"/>
</dbReference>
<dbReference type="AlphaFoldDB" id="A0A1M6CH81"/>
<keyword evidence="8" id="KW-0175">Coiled coil</keyword>
<dbReference type="InterPro" id="IPR014748">
    <property type="entry name" value="Enoyl-CoA_hydra_C"/>
</dbReference>
<feature type="coiled-coil region" evidence="8">
    <location>
        <begin position="22"/>
        <end position="49"/>
    </location>
</feature>
<dbReference type="CDD" id="cd06558">
    <property type="entry name" value="crotonase-like"/>
    <property type="match status" value="1"/>
</dbReference>
<name>A0A1M6CH81_9FIRM</name>
<keyword evidence="4" id="KW-0456">Lyase</keyword>
<dbReference type="Gene3D" id="3.90.226.10">
    <property type="entry name" value="2-enoyl-CoA Hydratase, Chain A, domain 1"/>
    <property type="match status" value="1"/>
</dbReference>
<comment type="subunit">
    <text evidence="3">Homotetramer.</text>
</comment>
<dbReference type="STRING" id="1121432.SAMN02745219_00680"/>
<dbReference type="GO" id="GO:0018812">
    <property type="term" value="F:3-hydroxyacyl-CoA dehydratase activity"/>
    <property type="evidence" value="ECO:0007669"/>
    <property type="project" value="UniProtKB-EC"/>
</dbReference>
<dbReference type="PANTHER" id="PTHR11941">
    <property type="entry name" value="ENOYL-COA HYDRATASE-RELATED"/>
    <property type="match status" value="1"/>
</dbReference>
<dbReference type="EC" id="4.2.1.150" evidence="6"/>
<organism evidence="9 10">
    <name type="scientific">Desulfofundulus thermosubterraneus DSM 16057</name>
    <dbReference type="NCBI Taxonomy" id="1121432"/>
    <lineage>
        <taxon>Bacteria</taxon>
        <taxon>Bacillati</taxon>
        <taxon>Bacillota</taxon>
        <taxon>Clostridia</taxon>
        <taxon>Eubacteriales</taxon>
        <taxon>Peptococcaceae</taxon>
        <taxon>Desulfofundulus</taxon>
    </lineage>
</organism>
<dbReference type="InterPro" id="IPR018376">
    <property type="entry name" value="Enoyl-CoA_hyd/isom_CS"/>
</dbReference>
<dbReference type="InterPro" id="IPR029045">
    <property type="entry name" value="ClpP/crotonase-like_dom_sf"/>
</dbReference>
<evidence type="ECO:0000256" key="4">
    <source>
        <dbReference type="ARBA" id="ARBA00023239"/>
    </source>
</evidence>
<dbReference type="PANTHER" id="PTHR11941:SF54">
    <property type="entry name" value="ENOYL-COA HYDRATASE, MITOCHONDRIAL"/>
    <property type="match status" value="1"/>
</dbReference>
<evidence type="ECO:0000256" key="5">
    <source>
        <dbReference type="ARBA" id="ARBA00050624"/>
    </source>
</evidence>
<comment type="catalytic activity">
    <reaction evidence="5">
        <text>a short-chain (3S)-3-hydroxyacyl-CoA = a short-chain (2E)-enoyl-CoA + H2O</text>
        <dbReference type="Rhea" id="RHEA:52664"/>
        <dbReference type="ChEBI" id="CHEBI:15377"/>
        <dbReference type="ChEBI" id="CHEBI:87488"/>
        <dbReference type="ChEBI" id="CHEBI:136760"/>
        <dbReference type="EC" id="4.2.1.150"/>
    </reaction>
</comment>
<dbReference type="Proteomes" id="UP000184529">
    <property type="component" value="Unassembled WGS sequence"/>
</dbReference>
<evidence type="ECO:0000313" key="10">
    <source>
        <dbReference type="Proteomes" id="UP000184529"/>
    </source>
</evidence>
<dbReference type="SUPFAM" id="SSF52096">
    <property type="entry name" value="ClpP/crotonase"/>
    <property type="match status" value="1"/>
</dbReference>
<dbReference type="Pfam" id="PF00378">
    <property type="entry name" value="ECH_1"/>
    <property type="match status" value="1"/>
</dbReference>
<evidence type="ECO:0000313" key="9">
    <source>
        <dbReference type="EMBL" id="SHI60390.1"/>
    </source>
</evidence>
<evidence type="ECO:0000256" key="2">
    <source>
        <dbReference type="ARBA" id="ARBA00005254"/>
    </source>
</evidence>
<proteinExistence type="inferred from homology"/>
<reference evidence="10" key="1">
    <citation type="submission" date="2016-11" db="EMBL/GenBank/DDBJ databases">
        <authorList>
            <person name="Varghese N."/>
            <person name="Submissions S."/>
        </authorList>
    </citation>
    <scope>NUCLEOTIDE SEQUENCE [LARGE SCALE GENOMIC DNA]</scope>
    <source>
        <strain evidence="10">DSM 16057</strain>
    </source>
</reference>
<accession>A0A1M6CH81</accession>
<dbReference type="GO" id="GO:0006635">
    <property type="term" value="P:fatty acid beta-oxidation"/>
    <property type="evidence" value="ECO:0007669"/>
    <property type="project" value="TreeGrafter"/>
</dbReference>
<keyword evidence="10" id="KW-1185">Reference proteome</keyword>
<dbReference type="EMBL" id="FQZM01000007">
    <property type="protein sequence ID" value="SHI60390.1"/>
    <property type="molecule type" value="Genomic_DNA"/>
</dbReference>
<dbReference type="PROSITE" id="PS00166">
    <property type="entry name" value="ENOYL_COA_HYDRATASE"/>
    <property type="match status" value="1"/>
</dbReference>
<dbReference type="RefSeq" id="WP_278246261.1">
    <property type="nucleotide sequence ID" value="NZ_FQZM01000007.1"/>
</dbReference>
<dbReference type="FunFam" id="3.90.226.10:FF:000009">
    <property type="entry name" value="Carnitinyl-CoA dehydratase"/>
    <property type="match status" value="1"/>
</dbReference>
<gene>
    <name evidence="9" type="ORF">SAMN02745219_00680</name>
</gene>
<evidence type="ECO:0000256" key="3">
    <source>
        <dbReference type="ARBA" id="ARBA00011881"/>
    </source>
</evidence>
<evidence type="ECO:0000256" key="6">
    <source>
        <dbReference type="ARBA" id="ARBA00067035"/>
    </source>
</evidence>
<dbReference type="InterPro" id="IPR001753">
    <property type="entry name" value="Enoyl-CoA_hydra/iso"/>
</dbReference>
<dbReference type="FunFam" id="1.10.12.10:FF:000001">
    <property type="entry name" value="Probable enoyl-CoA hydratase, mitochondrial"/>
    <property type="match status" value="1"/>
</dbReference>
<sequence length="259" mass="27431">MPVHLEYAGRTAIIRLDNPPVNALSAALLKELREAIQKLRQQIEAGDVRAVVVTGNGPKSFVAGADITRFLELDPVSGRELAREGQVIFEELAFLPCPVIAAVNGYALGGGLELAMACDIRIAAANARLGQPEVNLGLIPGYGGTQRLARLVGPGKAKELIFTGETLLAEEALRIGLVDRVVPEGKALEEALRVAAVIDGKAPLAVRAAKEAINRGLDLPLDKGLEAEADLFGSLCATEDQKEGARAFLEKRSPQFRGA</sequence>
<comment type="pathway">
    <text evidence="1">Lipid metabolism; butanoate metabolism.</text>
</comment>
<protein>
    <recommendedName>
        <fullName evidence="6">short-chain-enoyl-CoA hydratase</fullName>
        <ecNumber evidence="6">4.2.1.150</ecNumber>
    </recommendedName>
</protein>
<evidence type="ECO:0000256" key="8">
    <source>
        <dbReference type="SAM" id="Coils"/>
    </source>
</evidence>
<comment type="similarity">
    <text evidence="2 7">Belongs to the enoyl-CoA hydratase/isomerase family.</text>
</comment>
<evidence type="ECO:0000256" key="1">
    <source>
        <dbReference type="ARBA" id="ARBA00005086"/>
    </source>
</evidence>